<name>A0A3S3PTX0_9SPHI</name>
<evidence type="ECO:0000313" key="5">
    <source>
        <dbReference type="EMBL" id="RWU07524.1"/>
    </source>
</evidence>
<gene>
    <name evidence="5" type="ORF">DPV69_11085</name>
</gene>
<evidence type="ECO:0000313" key="6">
    <source>
        <dbReference type="Proteomes" id="UP000284120"/>
    </source>
</evidence>
<dbReference type="Pfam" id="PF12833">
    <property type="entry name" value="HTH_18"/>
    <property type="match status" value="1"/>
</dbReference>
<reference evidence="5 6" key="1">
    <citation type="submission" date="2018-06" db="EMBL/GenBank/DDBJ databases">
        <title>Pedobacter endophyticus sp. nov., an endophytic bacterium isolated from a leaf of Triticum aestivum.</title>
        <authorList>
            <person name="Zhang L."/>
        </authorList>
    </citation>
    <scope>NUCLEOTIDE SEQUENCE [LARGE SCALE GENOMIC DNA]</scope>
    <source>
        <strain evidence="5 6">CM134L-2</strain>
    </source>
</reference>
<dbReference type="PANTHER" id="PTHR43280:SF28">
    <property type="entry name" value="HTH-TYPE TRANSCRIPTIONAL ACTIVATOR RHAS"/>
    <property type="match status" value="1"/>
</dbReference>
<dbReference type="InterPro" id="IPR018060">
    <property type="entry name" value="HTH_AraC"/>
</dbReference>
<dbReference type="InterPro" id="IPR018062">
    <property type="entry name" value="HTH_AraC-typ_CS"/>
</dbReference>
<evidence type="ECO:0000256" key="1">
    <source>
        <dbReference type="ARBA" id="ARBA00023015"/>
    </source>
</evidence>
<dbReference type="RefSeq" id="WP_113647431.1">
    <property type="nucleotide sequence ID" value="NZ_QMHN01000003.1"/>
</dbReference>
<feature type="domain" description="HTH araC/xylS-type" evidence="4">
    <location>
        <begin position="188"/>
        <end position="286"/>
    </location>
</feature>
<protein>
    <submittedName>
        <fullName evidence="5">AraC family transcriptional regulator</fullName>
    </submittedName>
</protein>
<keyword evidence="3" id="KW-0804">Transcription</keyword>
<organism evidence="5 6">
    <name type="scientific">Pedobacter chitinilyticus</name>
    <dbReference type="NCBI Taxonomy" id="2233776"/>
    <lineage>
        <taxon>Bacteria</taxon>
        <taxon>Pseudomonadati</taxon>
        <taxon>Bacteroidota</taxon>
        <taxon>Sphingobacteriia</taxon>
        <taxon>Sphingobacteriales</taxon>
        <taxon>Sphingobacteriaceae</taxon>
        <taxon>Pedobacter</taxon>
    </lineage>
</organism>
<accession>A0A3S3PTX0</accession>
<dbReference type="Gene3D" id="1.10.10.60">
    <property type="entry name" value="Homeodomain-like"/>
    <property type="match status" value="2"/>
</dbReference>
<dbReference type="SUPFAM" id="SSF46689">
    <property type="entry name" value="Homeodomain-like"/>
    <property type="match status" value="2"/>
</dbReference>
<dbReference type="InterPro" id="IPR009057">
    <property type="entry name" value="Homeodomain-like_sf"/>
</dbReference>
<dbReference type="OrthoDB" id="642439at2"/>
<dbReference type="PROSITE" id="PS01124">
    <property type="entry name" value="HTH_ARAC_FAMILY_2"/>
    <property type="match status" value="1"/>
</dbReference>
<evidence type="ECO:0000256" key="2">
    <source>
        <dbReference type="ARBA" id="ARBA00023125"/>
    </source>
</evidence>
<dbReference type="AlphaFoldDB" id="A0A3S3PTX0"/>
<keyword evidence="2" id="KW-0238">DNA-binding</keyword>
<keyword evidence="6" id="KW-1185">Reference proteome</keyword>
<comment type="caution">
    <text evidence="5">The sequence shown here is derived from an EMBL/GenBank/DDBJ whole genome shotgun (WGS) entry which is preliminary data.</text>
</comment>
<dbReference type="SMART" id="SM00342">
    <property type="entry name" value="HTH_ARAC"/>
    <property type="match status" value="1"/>
</dbReference>
<evidence type="ECO:0000259" key="4">
    <source>
        <dbReference type="PROSITE" id="PS01124"/>
    </source>
</evidence>
<dbReference type="PANTHER" id="PTHR43280">
    <property type="entry name" value="ARAC-FAMILY TRANSCRIPTIONAL REGULATOR"/>
    <property type="match status" value="1"/>
</dbReference>
<sequence length="298" mass="34809">MRYFKELSNRNRIVSEQTCNAVVNLQDTSCYVIKFVISGSEKCIVNSRAMSIFPDSFTVINAGTDYCSLIDSISPVHTLTLYLDTKFVADFNRCFSLDHEDLLAHTESKDKPQFVETLYPLVGNLNYNIAHLKKQISNGIEDEMLINEYLHHCLIGYYQIYTQEIDNKYQRLSFLKTKTKKEIFRRLLLAKEYLHSNSDKEVKLEDLAKYCCLSTNHLLRTFKEAFGKSPWQYLIQLRLDRAKSFLRTTDYPLSEIICLVGFESLSSFVRLFKTSVGITPFKYKRLNAIKNNFFELRH</sequence>
<dbReference type="GO" id="GO:0043565">
    <property type="term" value="F:sequence-specific DNA binding"/>
    <property type="evidence" value="ECO:0007669"/>
    <property type="project" value="InterPro"/>
</dbReference>
<dbReference type="Proteomes" id="UP000284120">
    <property type="component" value="Unassembled WGS sequence"/>
</dbReference>
<dbReference type="GO" id="GO:0003700">
    <property type="term" value="F:DNA-binding transcription factor activity"/>
    <property type="evidence" value="ECO:0007669"/>
    <property type="project" value="InterPro"/>
</dbReference>
<proteinExistence type="predicted"/>
<evidence type="ECO:0000256" key="3">
    <source>
        <dbReference type="ARBA" id="ARBA00023163"/>
    </source>
</evidence>
<keyword evidence="1" id="KW-0805">Transcription regulation</keyword>
<dbReference type="EMBL" id="SAYW01000003">
    <property type="protein sequence ID" value="RWU07524.1"/>
    <property type="molecule type" value="Genomic_DNA"/>
</dbReference>
<dbReference type="PROSITE" id="PS00041">
    <property type="entry name" value="HTH_ARAC_FAMILY_1"/>
    <property type="match status" value="1"/>
</dbReference>